<sequence length="282" mass="31970">MSALQNAIWSKIPDESLNPKYEKCRNITEEIYKRINITFQIKKLEKTGSQSDLSDLSDQIDSNDLSNETDLFACDKSSLSSSTDPERTLNTCEKYININNNEETKVNNKPVPIYKRPRKRFRKRVKKHQTNRNRNDSDGSSDEALPLSRVDVDTVDSQSESPDSVMGVPNIVIVTKEIKPKLKSPTQQKNTPIQLSKHECTELSIQAKKSNTMQHIPKDVPVTVGTSENCEKTAMDKNVEKLGIQEGKNCPLCNLSFRGERGLRRHMTMSHITVPEEPKKAI</sequence>
<dbReference type="Proteomes" id="UP000691718">
    <property type="component" value="Unassembled WGS sequence"/>
</dbReference>
<dbReference type="InterPro" id="IPR013087">
    <property type="entry name" value="Znf_C2H2_type"/>
</dbReference>
<keyword evidence="4" id="KW-1185">Reference proteome</keyword>
<dbReference type="PROSITE" id="PS00028">
    <property type="entry name" value="ZINC_FINGER_C2H2_1"/>
    <property type="match status" value="1"/>
</dbReference>
<accession>A0A8S3X0U4</accession>
<reference evidence="3" key="1">
    <citation type="submission" date="2021-04" db="EMBL/GenBank/DDBJ databases">
        <authorList>
            <person name="Tunstrom K."/>
        </authorList>
    </citation>
    <scope>NUCLEOTIDE SEQUENCE</scope>
</reference>
<name>A0A8S3X0U4_PARAO</name>
<evidence type="ECO:0000256" key="1">
    <source>
        <dbReference type="SAM" id="MobiDB-lite"/>
    </source>
</evidence>
<gene>
    <name evidence="3" type="ORF">PAPOLLO_LOCUS12799</name>
</gene>
<evidence type="ECO:0000313" key="4">
    <source>
        <dbReference type="Proteomes" id="UP000691718"/>
    </source>
</evidence>
<organism evidence="3 4">
    <name type="scientific">Parnassius apollo</name>
    <name type="common">Apollo butterfly</name>
    <name type="synonym">Papilio apollo</name>
    <dbReference type="NCBI Taxonomy" id="110799"/>
    <lineage>
        <taxon>Eukaryota</taxon>
        <taxon>Metazoa</taxon>
        <taxon>Ecdysozoa</taxon>
        <taxon>Arthropoda</taxon>
        <taxon>Hexapoda</taxon>
        <taxon>Insecta</taxon>
        <taxon>Pterygota</taxon>
        <taxon>Neoptera</taxon>
        <taxon>Endopterygota</taxon>
        <taxon>Lepidoptera</taxon>
        <taxon>Glossata</taxon>
        <taxon>Ditrysia</taxon>
        <taxon>Papilionoidea</taxon>
        <taxon>Papilionidae</taxon>
        <taxon>Parnassiinae</taxon>
        <taxon>Parnassini</taxon>
        <taxon>Parnassius</taxon>
        <taxon>Parnassius</taxon>
    </lineage>
</organism>
<dbReference type="AlphaFoldDB" id="A0A8S3X0U4"/>
<proteinExistence type="predicted"/>
<comment type="caution">
    <text evidence="3">The sequence shown here is derived from an EMBL/GenBank/DDBJ whole genome shotgun (WGS) entry which is preliminary data.</text>
</comment>
<dbReference type="OrthoDB" id="7411278at2759"/>
<dbReference type="EMBL" id="CAJQZP010000901">
    <property type="protein sequence ID" value="CAG4995343.1"/>
    <property type="molecule type" value="Genomic_DNA"/>
</dbReference>
<protein>
    <submittedName>
        <fullName evidence="3">(apollo) hypothetical protein</fullName>
    </submittedName>
</protein>
<feature type="compositionally biased region" description="Basic residues" evidence="1">
    <location>
        <begin position="115"/>
        <end position="131"/>
    </location>
</feature>
<evidence type="ECO:0000259" key="2">
    <source>
        <dbReference type="PROSITE" id="PS00028"/>
    </source>
</evidence>
<feature type="domain" description="C2H2-type" evidence="2">
    <location>
        <begin position="250"/>
        <end position="271"/>
    </location>
</feature>
<feature type="region of interest" description="Disordered" evidence="1">
    <location>
        <begin position="115"/>
        <end position="164"/>
    </location>
</feature>
<evidence type="ECO:0000313" key="3">
    <source>
        <dbReference type="EMBL" id="CAG4995343.1"/>
    </source>
</evidence>